<evidence type="ECO:0000256" key="1">
    <source>
        <dbReference type="SAM" id="MobiDB-lite"/>
    </source>
</evidence>
<accession>A0A2P5WVD9</accession>
<evidence type="ECO:0000313" key="3">
    <source>
        <dbReference type="Proteomes" id="UP000239757"/>
    </source>
</evidence>
<gene>
    <name evidence="2" type="ORF">GOBAR_AA25612</name>
</gene>
<proteinExistence type="predicted"/>
<feature type="region of interest" description="Disordered" evidence="1">
    <location>
        <begin position="35"/>
        <end position="59"/>
    </location>
</feature>
<dbReference type="AlphaFoldDB" id="A0A2P5WVD9"/>
<name>A0A2P5WVD9_GOSBA</name>
<organism evidence="2 3">
    <name type="scientific">Gossypium barbadense</name>
    <name type="common">Sea Island cotton</name>
    <name type="synonym">Hibiscus barbadensis</name>
    <dbReference type="NCBI Taxonomy" id="3634"/>
    <lineage>
        <taxon>Eukaryota</taxon>
        <taxon>Viridiplantae</taxon>
        <taxon>Streptophyta</taxon>
        <taxon>Embryophyta</taxon>
        <taxon>Tracheophyta</taxon>
        <taxon>Spermatophyta</taxon>
        <taxon>Magnoliopsida</taxon>
        <taxon>eudicotyledons</taxon>
        <taxon>Gunneridae</taxon>
        <taxon>Pentapetalae</taxon>
        <taxon>rosids</taxon>
        <taxon>malvids</taxon>
        <taxon>Malvales</taxon>
        <taxon>Malvaceae</taxon>
        <taxon>Malvoideae</taxon>
        <taxon>Gossypium</taxon>
    </lineage>
</organism>
<feature type="compositionally biased region" description="Low complexity" evidence="1">
    <location>
        <begin position="38"/>
        <end position="59"/>
    </location>
</feature>
<evidence type="ECO:0000313" key="2">
    <source>
        <dbReference type="EMBL" id="PPR95057.1"/>
    </source>
</evidence>
<dbReference type="Proteomes" id="UP000239757">
    <property type="component" value="Unassembled WGS sequence"/>
</dbReference>
<sequence>MADGEGNKVGKVKDVPIHHASQEVGVVSVDDSGALSPSYQSVGQNGGVSSSLSSMNSSVYSPSAIPNSGMLNWRSRPPRQNWTIPGSLKFVMTT</sequence>
<reference evidence="2 3" key="1">
    <citation type="submission" date="2015-01" db="EMBL/GenBank/DDBJ databases">
        <title>Genome of allotetraploid Gossypium barbadense reveals genomic plasticity and fiber elongation in cotton evolution.</title>
        <authorList>
            <person name="Chen X."/>
            <person name="Liu X."/>
            <person name="Zhao B."/>
            <person name="Zheng H."/>
            <person name="Hu Y."/>
            <person name="Lu G."/>
            <person name="Yang C."/>
            <person name="Chen J."/>
            <person name="Shan C."/>
            <person name="Zhang L."/>
            <person name="Zhou Y."/>
            <person name="Wang L."/>
            <person name="Guo W."/>
            <person name="Bai Y."/>
            <person name="Ruan J."/>
            <person name="Shangguan X."/>
            <person name="Mao Y."/>
            <person name="Jiang J."/>
            <person name="Zhu Y."/>
            <person name="Lei J."/>
            <person name="Kang H."/>
            <person name="Chen S."/>
            <person name="He X."/>
            <person name="Wang R."/>
            <person name="Wang Y."/>
            <person name="Chen J."/>
            <person name="Wang L."/>
            <person name="Yu S."/>
            <person name="Wang B."/>
            <person name="Wei J."/>
            <person name="Song S."/>
            <person name="Lu X."/>
            <person name="Gao Z."/>
            <person name="Gu W."/>
            <person name="Deng X."/>
            <person name="Ma D."/>
            <person name="Wang S."/>
            <person name="Liang W."/>
            <person name="Fang L."/>
            <person name="Cai C."/>
            <person name="Zhu X."/>
            <person name="Zhou B."/>
            <person name="Zhang Y."/>
            <person name="Chen Z."/>
            <person name="Xu S."/>
            <person name="Zhu R."/>
            <person name="Wang S."/>
            <person name="Zhang T."/>
            <person name="Zhao G."/>
        </authorList>
    </citation>
    <scope>NUCLEOTIDE SEQUENCE [LARGE SCALE GENOMIC DNA]</scope>
    <source>
        <strain evidence="3">cv. Xinhai21</strain>
        <tissue evidence="2">Leaf</tissue>
    </source>
</reference>
<dbReference type="EMBL" id="KZ666378">
    <property type="protein sequence ID" value="PPR95057.1"/>
    <property type="molecule type" value="Genomic_DNA"/>
</dbReference>
<protein>
    <submittedName>
        <fullName evidence="2">Uncharacterized protein</fullName>
    </submittedName>
</protein>